<dbReference type="HOGENOM" id="CLU_717477_0_0_10"/>
<organism evidence="2 3">
    <name type="scientific">Spirosoma radiotolerans</name>
    <dbReference type="NCBI Taxonomy" id="1379870"/>
    <lineage>
        <taxon>Bacteria</taxon>
        <taxon>Pseudomonadati</taxon>
        <taxon>Bacteroidota</taxon>
        <taxon>Cytophagia</taxon>
        <taxon>Cytophagales</taxon>
        <taxon>Cytophagaceae</taxon>
        <taxon>Spirosoma</taxon>
    </lineage>
</organism>
<feature type="compositionally biased region" description="Basic residues" evidence="1">
    <location>
        <begin position="1"/>
        <end position="10"/>
    </location>
</feature>
<feature type="compositionally biased region" description="Polar residues" evidence="1">
    <location>
        <begin position="11"/>
        <end position="21"/>
    </location>
</feature>
<dbReference type="PATRIC" id="fig|1379870.5.peg.5121"/>
<sequence>MQPLRGHKQPNRQPSTGNTRQIARLPGKSSGLLKGNRDKINSLIDEYNAKSDLNKKLKILLKIRSLYDPWITKIKNKLSKKEEDPHLTAKLKELKKFGLIIEEEAHSLNSQTISNSGNSIPLLNSNFDEFEEKIVLAEYPAQNHFGGHFDFSGMNWDEDLPVSSEQLLVRELLNKAGLAGANKINDQALSRENAIAFVRFFEANPKLLTIIKEISLENNKGQGGGLHKNGSIYINPGEGIKDSFMGILVHEMGHASLQRLLKITDHQQIDTEDGKKLAEAWSILCQDEQNFFGLDLGTYDKVEFSEKYAQKKPRPRDPQARQKYQKDTFIEFVAESFMHMALVPELLKAHVNNIRNNPEISWEAKQAWETAIEILERNGNKLLGL</sequence>
<dbReference type="KEGG" id="srd:SD10_23675"/>
<proteinExistence type="predicted"/>
<accession>A0A0E3ZZL9</accession>
<feature type="region of interest" description="Disordered" evidence="1">
    <location>
        <begin position="1"/>
        <end position="34"/>
    </location>
</feature>
<keyword evidence="3" id="KW-1185">Reference proteome</keyword>
<protein>
    <submittedName>
        <fullName evidence="2">Uncharacterized protein</fullName>
    </submittedName>
</protein>
<gene>
    <name evidence="2" type="ORF">SD10_23675</name>
</gene>
<dbReference type="EMBL" id="CP010429">
    <property type="protein sequence ID" value="AKD57440.1"/>
    <property type="molecule type" value="Genomic_DNA"/>
</dbReference>
<name>A0A0E3ZZL9_9BACT</name>
<dbReference type="Proteomes" id="UP000033054">
    <property type="component" value="Chromosome"/>
</dbReference>
<evidence type="ECO:0000256" key="1">
    <source>
        <dbReference type="SAM" id="MobiDB-lite"/>
    </source>
</evidence>
<dbReference type="RefSeq" id="WP_046577282.1">
    <property type="nucleotide sequence ID" value="NZ_CP010429.1"/>
</dbReference>
<dbReference type="AlphaFoldDB" id="A0A0E3ZZL9"/>
<reference evidence="2 3" key="1">
    <citation type="journal article" date="2014" name="Curr. Microbiol.">
        <title>Spirosoma radiotolerans sp. nov., a gamma-radiation-resistant bacterium isolated from gamma ray-irradiated soil.</title>
        <authorList>
            <person name="Lee J.J."/>
            <person name="Srinivasan S."/>
            <person name="Lim S."/>
            <person name="Joe M."/>
            <person name="Im S."/>
            <person name="Bae S.I."/>
            <person name="Park K.R."/>
            <person name="Han J.H."/>
            <person name="Park S.H."/>
            <person name="Joo B.M."/>
            <person name="Park S.J."/>
            <person name="Kim M.K."/>
        </authorList>
    </citation>
    <scope>NUCLEOTIDE SEQUENCE [LARGE SCALE GENOMIC DNA]</scope>
    <source>
        <strain evidence="2 3">DG5A</strain>
    </source>
</reference>
<evidence type="ECO:0000313" key="3">
    <source>
        <dbReference type="Proteomes" id="UP000033054"/>
    </source>
</evidence>
<evidence type="ECO:0000313" key="2">
    <source>
        <dbReference type="EMBL" id="AKD57440.1"/>
    </source>
</evidence>